<keyword evidence="3 7" id="KW-0472">Membrane</keyword>
<organism evidence="10 11">
    <name type="scientific">Bacillus lumedeiriae</name>
    <dbReference type="NCBI Taxonomy" id="3058829"/>
    <lineage>
        <taxon>Bacteria</taxon>
        <taxon>Bacillati</taxon>
        <taxon>Bacillota</taxon>
        <taxon>Bacilli</taxon>
        <taxon>Bacillales</taxon>
        <taxon>Bacillaceae</taxon>
        <taxon>Bacillus</taxon>
    </lineage>
</organism>
<dbReference type="PANTHER" id="PTHR32089">
    <property type="entry name" value="METHYL-ACCEPTING CHEMOTAXIS PROTEIN MCPB"/>
    <property type="match status" value="1"/>
</dbReference>
<dbReference type="Gene3D" id="1.10.287.950">
    <property type="entry name" value="Methyl-accepting chemotaxis protein"/>
    <property type="match status" value="1"/>
</dbReference>
<dbReference type="Pfam" id="PF12729">
    <property type="entry name" value="4HB_MCP_1"/>
    <property type="match status" value="1"/>
</dbReference>
<evidence type="ECO:0000256" key="7">
    <source>
        <dbReference type="SAM" id="Phobius"/>
    </source>
</evidence>
<proteinExistence type="inferred from homology"/>
<keyword evidence="7" id="KW-0812">Transmembrane</keyword>
<dbReference type="InterPro" id="IPR004089">
    <property type="entry name" value="MCPsignal_dom"/>
</dbReference>
<evidence type="ECO:0000313" key="11">
    <source>
        <dbReference type="Proteomes" id="UP001619911"/>
    </source>
</evidence>
<dbReference type="SMART" id="SM00304">
    <property type="entry name" value="HAMP"/>
    <property type="match status" value="1"/>
</dbReference>
<gene>
    <name evidence="10" type="ORF">QYG89_11025</name>
</gene>
<evidence type="ECO:0000256" key="3">
    <source>
        <dbReference type="ARBA" id="ARBA00023136"/>
    </source>
</evidence>
<evidence type="ECO:0000256" key="2">
    <source>
        <dbReference type="ARBA" id="ARBA00022475"/>
    </source>
</evidence>
<keyword evidence="7" id="KW-1133">Transmembrane helix</keyword>
<accession>A0ABW8I9N8</accession>
<evidence type="ECO:0000256" key="6">
    <source>
        <dbReference type="PROSITE-ProRule" id="PRU00284"/>
    </source>
</evidence>
<evidence type="ECO:0000313" key="10">
    <source>
        <dbReference type="EMBL" id="MFK2826196.1"/>
    </source>
</evidence>
<dbReference type="Gene3D" id="6.10.340.10">
    <property type="match status" value="1"/>
</dbReference>
<dbReference type="InterPro" id="IPR024478">
    <property type="entry name" value="HlyB_4HB_MCP"/>
</dbReference>
<dbReference type="Proteomes" id="UP001619911">
    <property type="component" value="Unassembled WGS sequence"/>
</dbReference>
<dbReference type="Pfam" id="PF00015">
    <property type="entry name" value="MCPsignal"/>
    <property type="match status" value="1"/>
</dbReference>
<dbReference type="InterPro" id="IPR003660">
    <property type="entry name" value="HAMP_dom"/>
</dbReference>
<feature type="domain" description="HAMP" evidence="9">
    <location>
        <begin position="208"/>
        <end position="261"/>
    </location>
</feature>
<evidence type="ECO:0000256" key="5">
    <source>
        <dbReference type="ARBA" id="ARBA00029447"/>
    </source>
</evidence>
<dbReference type="CDD" id="cd11386">
    <property type="entry name" value="MCP_signal"/>
    <property type="match status" value="1"/>
</dbReference>
<sequence>MRWTVGRKLSVIFSIMMLIVLTISTVGIVSSYYLNQNSKTINTKVIPKIEKINEVEYLTEQVLTLAQRHLLSRDQPFKDKYAAQIDQTLSEIEKTMTSYVPLLQEPKEIEMIGIIKSEWGNFEEHTHEIIRYSSEGKVDAATKKVYEAVIIFDSMEEHIDELKALHNGQAKDIEQHGIQLYKKVLTILILSTAAALIISVFVTWFLLRIIKQPIVLLSEKFKLMANGDLTVGRIKINSKDEMGDLGHNFNLMLEQMRRLVTSLHGHIETVASTSVELSSSAEETSHASMQITESILEVSEGTARQLNSARSSHVVVEEMAEAMDQAASSIQSVSNLAISTANYTESGTTLMESTVKKMEEIQTSTQSTASVVQSLSRKSTEIEKIISLITNVADQTNLLALNAAIEAARAGEHGKGFAVVADEVRKLAVESGSAAGDIRQLIRAIQQEIEEVISAMQIAKEFVSEGLAMAQESGSSFHEISKMISEVSTQAEEISAITEEVNASTQSVKELADDVAVMSEKADERSQTVTAAVEEQNAIMEEISASAKVLSSMSEELKDMISSFRIN</sequence>
<dbReference type="PROSITE" id="PS50111">
    <property type="entry name" value="CHEMOTAXIS_TRANSDUC_2"/>
    <property type="match status" value="1"/>
</dbReference>
<keyword evidence="2" id="KW-1003">Cell membrane</keyword>
<dbReference type="PRINTS" id="PR00260">
    <property type="entry name" value="CHEMTRNSDUCR"/>
</dbReference>
<dbReference type="EMBL" id="JAUIYO010000008">
    <property type="protein sequence ID" value="MFK2826196.1"/>
    <property type="molecule type" value="Genomic_DNA"/>
</dbReference>
<keyword evidence="11" id="KW-1185">Reference proteome</keyword>
<comment type="similarity">
    <text evidence="5">Belongs to the methyl-accepting chemotaxis (MCP) protein family.</text>
</comment>
<reference evidence="10 11" key="1">
    <citation type="submission" date="2023-07" db="EMBL/GenBank/DDBJ databases">
        <title>Bacillus lucianemedeirus sp. nov, a new species isolated from an immunobiological production facility.</title>
        <authorList>
            <person name="Costa L.V."/>
            <person name="Miranda R.V.S.L."/>
            <person name="Brandao M.L.L."/>
            <person name="Reis C.M.F."/>
            <person name="Frazao A.M."/>
            <person name="Cruz F.V."/>
            <person name="Baio P.V.P."/>
            <person name="Veras J.F.C."/>
            <person name="Ramos J.N."/>
            <person name="Vieira V."/>
        </authorList>
    </citation>
    <scope>NUCLEOTIDE SEQUENCE [LARGE SCALE GENOMIC DNA]</scope>
    <source>
        <strain evidence="10 11">B190/17</strain>
    </source>
</reference>
<feature type="domain" description="Methyl-accepting transducer" evidence="8">
    <location>
        <begin position="280"/>
        <end position="516"/>
    </location>
</feature>
<evidence type="ECO:0000256" key="4">
    <source>
        <dbReference type="ARBA" id="ARBA00023224"/>
    </source>
</evidence>
<comment type="caution">
    <text evidence="10">The sequence shown here is derived from an EMBL/GenBank/DDBJ whole genome shotgun (WGS) entry which is preliminary data.</text>
</comment>
<evidence type="ECO:0000259" key="8">
    <source>
        <dbReference type="PROSITE" id="PS50111"/>
    </source>
</evidence>
<name>A0ABW8I9N8_9BACI</name>
<dbReference type="PANTHER" id="PTHR32089:SF112">
    <property type="entry name" value="LYSOZYME-LIKE PROTEIN-RELATED"/>
    <property type="match status" value="1"/>
</dbReference>
<feature type="transmembrane region" description="Helical" evidence="7">
    <location>
        <begin position="184"/>
        <end position="207"/>
    </location>
</feature>
<feature type="transmembrane region" description="Helical" evidence="7">
    <location>
        <begin position="12"/>
        <end position="34"/>
    </location>
</feature>
<comment type="subcellular location">
    <subcellularLocation>
        <location evidence="1">Cell membrane</location>
    </subcellularLocation>
</comment>
<dbReference type="PROSITE" id="PS50885">
    <property type="entry name" value="HAMP"/>
    <property type="match status" value="1"/>
</dbReference>
<evidence type="ECO:0000259" key="9">
    <source>
        <dbReference type="PROSITE" id="PS50885"/>
    </source>
</evidence>
<evidence type="ECO:0000256" key="1">
    <source>
        <dbReference type="ARBA" id="ARBA00004236"/>
    </source>
</evidence>
<protein>
    <submittedName>
        <fullName evidence="10">HAMP domain-containing methyl-accepting chemotaxis protein</fullName>
    </submittedName>
</protein>
<dbReference type="CDD" id="cd06225">
    <property type="entry name" value="HAMP"/>
    <property type="match status" value="1"/>
</dbReference>
<keyword evidence="4 6" id="KW-0807">Transducer</keyword>
<dbReference type="SMART" id="SM00283">
    <property type="entry name" value="MA"/>
    <property type="match status" value="1"/>
</dbReference>
<dbReference type="Pfam" id="PF00672">
    <property type="entry name" value="HAMP"/>
    <property type="match status" value="1"/>
</dbReference>
<dbReference type="InterPro" id="IPR004090">
    <property type="entry name" value="Chemotax_Me-accpt_rcpt"/>
</dbReference>
<dbReference type="SUPFAM" id="SSF58104">
    <property type="entry name" value="Methyl-accepting chemotaxis protein (MCP) signaling domain"/>
    <property type="match status" value="1"/>
</dbReference>